<keyword evidence="3" id="KW-1185">Reference proteome</keyword>
<dbReference type="PANTHER" id="PTHR33144:SF25">
    <property type="entry name" value="DUF4216 DOMAIN-CONTAINING PROTEIN"/>
    <property type="match status" value="1"/>
</dbReference>
<keyword evidence="1" id="KW-1133">Transmembrane helix</keyword>
<dbReference type="PANTHER" id="PTHR33144">
    <property type="entry name" value="OS10G0409366 PROTEIN-RELATED"/>
    <property type="match status" value="1"/>
</dbReference>
<name>A0AAD4S4Z1_9MAGN</name>
<dbReference type="Proteomes" id="UP001202328">
    <property type="component" value="Unassembled WGS sequence"/>
</dbReference>
<feature type="transmembrane region" description="Helical" evidence="1">
    <location>
        <begin position="106"/>
        <end position="126"/>
    </location>
</feature>
<evidence type="ECO:0000313" key="3">
    <source>
        <dbReference type="Proteomes" id="UP001202328"/>
    </source>
</evidence>
<keyword evidence="1" id="KW-0472">Membrane</keyword>
<sequence length="265" mass="30351">MYPWFQPQVSFSGDELLDLAGYYSVKILCAWFQPMGFLVVVMQVNVGDLAVVGRDFSFLGWWFGTEDGGSADVGMWVAIGVVGGSLLIMLMFYGQFSYNIDTCMEFELGVGVGISWTTVVSGSVMLTIRFPFSLFMGCGTCMIFIHFGTKEVGVTGHLVKDGNKLPLTIAHWTQMPAMFVLNAILEVKKIFDYPDDLNDWFRAKLNDRWRNYGHFVKKEGFRKYTTQEERLAHRPKYVVESRWGPLVEYWHNPHLEVSFEIVKHF</sequence>
<accession>A0AAD4S4Z1</accession>
<evidence type="ECO:0000256" key="1">
    <source>
        <dbReference type="SAM" id="Phobius"/>
    </source>
</evidence>
<keyword evidence="1" id="KW-0812">Transmembrane</keyword>
<protein>
    <submittedName>
        <fullName evidence="2">Uncharacterized protein</fullName>
    </submittedName>
</protein>
<proteinExistence type="predicted"/>
<dbReference type="EMBL" id="JAJJMB010014022">
    <property type="protein sequence ID" value="KAI3863788.1"/>
    <property type="molecule type" value="Genomic_DNA"/>
</dbReference>
<evidence type="ECO:0000313" key="2">
    <source>
        <dbReference type="EMBL" id="KAI3863788.1"/>
    </source>
</evidence>
<feature type="transmembrane region" description="Helical" evidence="1">
    <location>
        <begin position="20"/>
        <end position="41"/>
    </location>
</feature>
<dbReference type="AlphaFoldDB" id="A0AAD4S4Z1"/>
<comment type="caution">
    <text evidence="2">The sequence shown here is derived from an EMBL/GenBank/DDBJ whole genome shotgun (WGS) entry which is preliminary data.</text>
</comment>
<gene>
    <name evidence="2" type="ORF">MKW98_031380</name>
</gene>
<organism evidence="2 3">
    <name type="scientific">Papaver atlanticum</name>
    <dbReference type="NCBI Taxonomy" id="357466"/>
    <lineage>
        <taxon>Eukaryota</taxon>
        <taxon>Viridiplantae</taxon>
        <taxon>Streptophyta</taxon>
        <taxon>Embryophyta</taxon>
        <taxon>Tracheophyta</taxon>
        <taxon>Spermatophyta</taxon>
        <taxon>Magnoliopsida</taxon>
        <taxon>Ranunculales</taxon>
        <taxon>Papaveraceae</taxon>
        <taxon>Papaveroideae</taxon>
        <taxon>Papaver</taxon>
    </lineage>
</organism>
<reference evidence="2" key="1">
    <citation type="submission" date="2022-04" db="EMBL/GenBank/DDBJ databases">
        <title>A functionally conserved STORR gene fusion in Papaver species that diverged 16.8 million years ago.</title>
        <authorList>
            <person name="Catania T."/>
        </authorList>
    </citation>
    <scope>NUCLEOTIDE SEQUENCE</scope>
    <source>
        <strain evidence="2">S-188037</strain>
    </source>
</reference>
<feature type="transmembrane region" description="Helical" evidence="1">
    <location>
        <begin position="75"/>
        <end position="94"/>
    </location>
</feature>